<evidence type="ECO:0000256" key="6">
    <source>
        <dbReference type="ARBA" id="ARBA00049743"/>
    </source>
</evidence>
<dbReference type="GO" id="GO:0015267">
    <property type="term" value="F:channel activity"/>
    <property type="evidence" value="ECO:0007669"/>
    <property type="project" value="TreeGrafter"/>
</dbReference>
<organism evidence="8">
    <name type="scientific">Magallana gigas</name>
    <name type="common">Pacific oyster</name>
    <name type="synonym">Crassostrea gigas</name>
    <dbReference type="NCBI Taxonomy" id="29159"/>
    <lineage>
        <taxon>Eukaryota</taxon>
        <taxon>Metazoa</taxon>
        <taxon>Spiralia</taxon>
        <taxon>Lophotrochozoa</taxon>
        <taxon>Mollusca</taxon>
        <taxon>Bivalvia</taxon>
        <taxon>Autobranchia</taxon>
        <taxon>Pteriomorphia</taxon>
        <taxon>Ostreida</taxon>
        <taxon>Ostreoidea</taxon>
        <taxon>Ostreidae</taxon>
        <taxon>Magallana</taxon>
    </lineage>
</organism>
<dbReference type="InterPro" id="IPR007248">
    <property type="entry name" value="Mpv17_PMP22"/>
</dbReference>
<evidence type="ECO:0000256" key="1">
    <source>
        <dbReference type="ARBA" id="ARBA00004141"/>
    </source>
</evidence>
<keyword evidence="3 7" id="KW-0812">Transmembrane</keyword>
<dbReference type="PANTHER" id="PTHR11266:SF17">
    <property type="entry name" value="PROTEIN MPV17"/>
    <property type="match status" value="1"/>
</dbReference>
<dbReference type="GO" id="GO:0016020">
    <property type="term" value="C:membrane"/>
    <property type="evidence" value="ECO:0007669"/>
    <property type="project" value="UniProtKB-SubCell"/>
</dbReference>
<gene>
    <name evidence="8" type="ORF">CGI_10025024</name>
</gene>
<comment type="caution">
    <text evidence="7">Lacks conserved residue(s) required for the propagation of feature annotation.</text>
</comment>
<dbReference type="InParanoid" id="K1QAT1"/>
<dbReference type="EMBL" id="JH818313">
    <property type="protein sequence ID" value="EKC31023.1"/>
    <property type="molecule type" value="Genomic_DNA"/>
</dbReference>
<dbReference type="GO" id="GO:0005739">
    <property type="term" value="C:mitochondrion"/>
    <property type="evidence" value="ECO:0007669"/>
    <property type="project" value="TreeGrafter"/>
</dbReference>
<evidence type="ECO:0000256" key="2">
    <source>
        <dbReference type="ARBA" id="ARBA00006824"/>
    </source>
</evidence>
<proteinExistence type="inferred from homology"/>
<evidence type="ECO:0000256" key="4">
    <source>
        <dbReference type="ARBA" id="ARBA00022989"/>
    </source>
</evidence>
<name>K1QAT1_MAGGI</name>
<comment type="subcellular location">
    <subcellularLocation>
        <location evidence="1">Membrane</location>
        <topology evidence="1">Multi-pass membrane protein</topology>
    </subcellularLocation>
</comment>
<protein>
    <recommendedName>
        <fullName evidence="6">Mitochondrial inner membrane protein Mpv17</fullName>
    </recommendedName>
</protein>
<evidence type="ECO:0000256" key="5">
    <source>
        <dbReference type="ARBA" id="ARBA00023136"/>
    </source>
</evidence>
<dbReference type="FunCoup" id="K1QAT1">
    <property type="interactions" value="300"/>
</dbReference>
<reference evidence="8" key="1">
    <citation type="journal article" date="2012" name="Nature">
        <title>The oyster genome reveals stress adaptation and complexity of shell formation.</title>
        <authorList>
            <person name="Zhang G."/>
            <person name="Fang X."/>
            <person name="Guo X."/>
            <person name="Li L."/>
            <person name="Luo R."/>
            <person name="Xu F."/>
            <person name="Yang P."/>
            <person name="Zhang L."/>
            <person name="Wang X."/>
            <person name="Qi H."/>
            <person name="Xiong Z."/>
            <person name="Que H."/>
            <person name="Xie Y."/>
            <person name="Holland P.W."/>
            <person name="Paps J."/>
            <person name="Zhu Y."/>
            <person name="Wu F."/>
            <person name="Chen Y."/>
            <person name="Wang J."/>
            <person name="Peng C."/>
            <person name="Meng J."/>
            <person name="Yang L."/>
            <person name="Liu J."/>
            <person name="Wen B."/>
            <person name="Zhang N."/>
            <person name="Huang Z."/>
            <person name="Zhu Q."/>
            <person name="Feng Y."/>
            <person name="Mount A."/>
            <person name="Hedgecock D."/>
            <person name="Xu Z."/>
            <person name="Liu Y."/>
            <person name="Domazet-Loso T."/>
            <person name="Du Y."/>
            <person name="Sun X."/>
            <person name="Zhang S."/>
            <person name="Liu B."/>
            <person name="Cheng P."/>
            <person name="Jiang X."/>
            <person name="Li J."/>
            <person name="Fan D."/>
            <person name="Wang W."/>
            <person name="Fu W."/>
            <person name="Wang T."/>
            <person name="Wang B."/>
            <person name="Zhang J."/>
            <person name="Peng Z."/>
            <person name="Li Y."/>
            <person name="Li N."/>
            <person name="Wang J."/>
            <person name="Chen M."/>
            <person name="He Y."/>
            <person name="Tan F."/>
            <person name="Song X."/>
            <person name="Zheng Q."/>
            <person name="Huang R."/>
            <person name="Yang H."/>
            <person name="Du X."/>
            <person name="Chen L."/>
            <person name="Yang M."/>
            <person name="Gaffney P.M."/>
            <person name="Wang S."/>
            <person name="Luo L."/>
            <person name="She Z."/>
            <person name="Ming Y."/>
            <person name="Huang W."/>
            <person name="Zhang S."/>
            <person name="Huang B."/>
            <person name="Zhang Y."/>
            <person name="Qu T."/>
            <person name="Ni P."/>
            <person name="Miao G."/>
            <person name="Wang J."/>
            <person name="Wang Q."/>
            <person name="Steinberg C.E."/>
            <person name="Wang H."/>
            <person name="Li N."/>
            <person name="Qian L."/>
            <person name="Zhang G."/>
            <person name="Li Y."/>
            <person name="Yang H."/>
            <person name="Liu X."/>
            <person name="Wang J."/>
            <person name="Yin Y."/>
            <person name="Wang J."/>
        </authorList>
    </citation>
    <scope>NUCLEOTIDE SEQUENCE [LARGE SCALE GENOMIC DNA]</scope>
    <source>
        <strain evidence="8">05x7-T-G4-1.051#20</strain>
    </source>
</reference>
<evidence type="ECO:0000313" key="8">
    <source>
        <dbReference type="EMBL" id="EKC31023.1"/>
    </source>
</evidence>
<feature type="transmembrane region" description="Helical" evidence="7">
    <location>
        <begin position="40"/>
        <end position="68"/>
    </location>
</feature>
<dbReference type="AlphaFoldDB" id="K1QAT1"/>
<comment type="similarity">
    <text evidence="2 7">Belongs to the peroxisomal membrane protein PXMP2/4 family.</text>
</comment>
<evidence type="ECO:0000256" key="3">
    <source>
        <dbReference type="ARBA" id="ARBA00022692"/>
    </source>
</evidence>
<dbReference type="GO" id="GO:1901858">
    <property type="term" value="P:regulation of mitochondrial DNA metabolic process"/>
    <property type="evidence" value="ECO:0007669"/>
    <property type="project" value="TreeGrafter"/>
</dbReference>
<keyword evidence="4 7" id="KW-1133">Transmembrane helix</keyword>
<evidence type="ECO:0000256" key="7">
    <source>
        <dbReference type="RuleBase" id="RU363053"/>
    </source>
</evidence>
<dbReference type="HOGENOM" id="CLU_1435714_0_0_1"/>
<sequence length="189" mass="21379">MQKYPWKTVAFSTGFVMSTGDAISQKFVERNEKFDCKRYVRYWAFGVIIALVFAPVFPPFFLGVMGLMKGDSFSIIKQKIQKDYLDILTSCWSVWPGVQFVNFLLVPISHRVLFNNTIALGWDTYLAWKADASKQKSTNTLVRSKSTDTLVRSKPPDTLVRSLETTVASLPVWGDTPTNQTSMFVALSP</sequence>
<keyword evidence="5 7" id="KW-0472">Membrane</keyword>
<dbReference type="PANTHER" id="PTHR11266">
    <property type="entry name" value="PEROXISOMAL MEMBRANE PROTEIN 2, PXMP2 MPV17"/>
    <property type="match status" value="1"/>
</dbReference>
<accession>K1QAT1</accession>
<dbReference type="Pfam" id="PF04117">
    <property type="entry name" value="Mpv17_PMP22"/>
    <property type="match status" value="1"/>
</dbReference>